<dbReference type="PANTHER" id="PTHR47466">
    <property type="match status" value="1"/>
</dbReference>
<gene>
    <name evidence="11" type="ORF">CORC01_07527</name>
</gene>
<dbReference type="InterPro" id="IPR008754">
    <property type="entry name" value="Peptidase_M43"/>
</dbReference>
<dbReference type="GO" id="GO:0046872">
    <property type="term" value="F:metal ion binding"/>
    <property type="evidence" value="ECO:0007669"/>
    <property type="project" value="UniProtKB-KW"/>
</dbReference>
<evidence type="ECO:0000256" key="3">
    <source>
        <dbReference type="ARBA" id="ARBA00022670"/>
    </source>
</evidence>
<comment type="similarity">
    <text evidence="2">Belongs to the peptidase M43B family.</text>
</comment>
<dbReference type="Pfam" id="PF05572">
    <property type="entry name" value="Peptidase_M43"/>
    <property type="match status" value="1"/>
</dbReference>
<evidence type="ECO:0000313" key="11">
    <source>
        <dbReference type="EMBL" id="OHE97273.1"/>
    </source>
</evidence>
<dbReference type="InterPro" id="IPR024079">
    <property type="entry name" value="MetalloPept_cat_dom_sf"/>
</dbReference>
<name>A0A1G4B7J7_9PEZI</name>
<reference evidence="11 12" key="1">
    <citation type="submission" date="2016-09" db="EMBL/GenBank/DDBJ databases">
        <authorList>
            <person name="Capua I."/>
            <person name="De Benedictis P."/>
            <person name="Joannis T."/>
            <person name="Lombin L.H."/>
            <person name="Cattoli G."/>
        </authorList>
    </citation>
    <scope>NUCLEOTIDE SEQUENCE [LARGE SCALE GENOMIC DNA]</scope>
    <source>
        <strain evidence="11 12">IMI 309357</strain>
    </source>
</reference>
<evidence type="ECO:0000256" key="5">
    <source>
        <dbReference type="ARBA" id="ARBA00022729"/>
    </source>
</evidence>
<evidence type="ECO:0000256" key="8">
    <source>
        <dbReference type="ARBA" id="ARBA00023049"/>
    </source>
</evidence>
<dbReference type="Gene3D" id="3.40.390.10">
    <property type="entry name" value="Collagenase (Catalytic Domain)"/>
    <property type="match status" value="1"/>
</dbReference>
<feature type="domain" description="Peptidase M43 pregnancy-associated plasma-A" evidence="10">
    <location>
        <begin position="199"/>
        <end position="286"/>
    </location>
</feature>
<evidence type="ECO:0000256" key="4">
    <source>
        <dbReference type="ARBA" id="ARBA00022723"/>
    </source>
</evidence>
<dbReference type="EMBL" id="MJBS01000060">
    <property type="protein sequence ID" value="OHE97273.1"/>
    <property type="molecule type" value="Genomic_DNA"/>
</dbReference>
<dbReference type="RefSeq" id="XP_022474428.1">
    <property type="nucleotide sequence ID" value="XM_022619163.1"/>
</dbReference>
<keyword evidence="6" id="KW-0378">Hydrolase</keyword>
<keyword evidence="8 11" id="KW-0482">Metalloprotease</keyword>
<evidence type="ECO:0000256" key="7">
    <source>
        <dbReference type="ARBA" id="ARBA00022833"/>
    </source>
</evidence>
<protein>
    <submittedName>
        <fullName evidence="11">Metalloprotease 1</fullName>
    </submittedName>
</protein>
<evidence type="ECO:0000313" key="12">
    <source>
        <dbReference type="Proteomes" id="UP000176998"/>
    </source>
</evidence>
<dbReference type="GO" id="GO:0008237">
    <property type="term" value="F:metallopeptidase activity"/>
    <property type="evidence" value="ECO:0007669"/>
    <property type="project" value="UniProtKB-KW"/>
</dbReference>
<keyword evidence="12" id="KW-1185">Reference proteome</keyword>
<keyword evidence="4" id="KW-0479">Metal-binding</keyword>
<keyword evidence="5" id="KW-0732">Signal</keyword>
<evidence type="ECO:0000256" key="1">
    <source>
        <dbReference type="ARBA" id="ARBA00003174"/>
    </source>
</evidence>
<dbReference type="Proteomes" id="UP000176998">
    <property type="component" value="Unassembled WGS sequence"/>
</dbReference>
<evidence type="ECO:0000256" key="9">
    <source>
        <dbReference type="ARBA" id="ARBA00023157"/>
    </source>
</evidence>
<dbReference type="SUPFAM" id="SSF55486">
    <property type="entry name" value="Metalloproteases ('zincins'), catalytic domain"/>
    <property type="match status" value="1"/>
</dbReference>
<comment type="function">
    <text evidence="1">Secreted metalloproteinase that allows assimilation of proteinaceous substrates.</text>
</comment>
<comment type="caution">
    <text evidence="11">The sequence shown here is derived from an EMBL/GenBank/DDBJ whole genome shotgun (WGS) entry which is preliminary data.</text>
</comment>
<keyword evidence="7" id="KW-0862">Zinc</keyword>
<sequence>MLFSLLLGASVVQASLQSLTSFCGTPNPSDAQIASSHTGRDLSHGGGSLLAANISVTVYLHSIAPNETALLSVTAAAFKAAKPTTDVKTNQVFQQATLEEQFQVLHDVYSRYGITMKLGGTSRTANASWSTVTNLTDELAMKSALRQGNYQTLNLYVQSIYPTLGRCFYPEADAVPGSETFTLDGCQIDVSTVPGADSPTGNDRGYMAVHEVGHWFGLPHTFQGGCQGTDYVDDTPAQATPSWNCTVGQDTCPDLPGLDPLYNFMNYQADNCWNEFTPGQLKRMQEQWTTFRANSTV</sequence>
<dbReference type="GeneID" id="34560673"/>
<dbReference type="STRING" id="1209926.A0A1G4B7J7"/>
<dbReference type="GO" id="GO:0006508">
    <property type="term" value="P:proteolysis"/>
    <property type="evidence" value="ECO:0007669"/>
    <property type="project" value="UniProtKB-KW"/>
</dbReference>
<dbReference type="OrthoDB" id="536211at2759"/>
<keyword evidence="9" id="KW-1015">Disulfide bond</keyword>
<keyword evidence="3 11" id="KW-0645">Protease</keyword>
<evidence type="ECO:0000256" key="6">
    <source>
        <dbReference type="ARBA" id="ARBA00022801"/>
    </source>
</evidence>
<organism evidence="11 12">
    <name type="scientific">Colletotrichum orchidophilum</name>
    <dbReference type="NCBI Taxonomy" id="1209926"/>
    <lineage>
        <taxon>Eukaryota</taxon>
        <taxon>Fungi</taxon>
        <taxon>Dikarya</taxon>
        <taxon>Ascomycota</taxon>
        <taxon>Pezizomycotina</taxon>
        <taxon>Sordariomycetes</taxon>
        <taxon>Hypocreomycetidae</taxon>
        <taxon>Glomerellales</taxon>
        <taxon>Glomerellaceae</taxon>
        <taxon>Colletotrichum</taxon>
    </lineage>
</organism>
<proteinExistence type="inferred from homology"/>
<dbReference type="AlphaFoldDB" id="A0A1G4B7J7"/>
<evidence type="ECO:0000259" key="10">
    <source>
        <dbReference type="Pfam" id="PF05572"/>
    </source>
</evidence>
<dbReference type="CDD" id="cd04275">
    <property type="entry name" value="ZnMc_pappalysin_like"/>
    <property type="match status" value="1"/>
</dbReference>
<accession>A0A1G4B7J7</accession>
<dbReference type="PANTHER" id="PTHR47466:SF1">
    <property type="entry name" value="METALLOPROTEASE MEP1 (AFU_ORTHOLOGUE AFUA_1G07730)-RELATED"/>
    <property type="match status" value="1"/>
</dbReference>
<evidence type="ECO:0000256" key="2">
    <source>
        <dbReference type="ARBA" id="ARBA00008721"/>
    </source>
</evidence>